<reference evidence="9 10" key="1">
    <citation type="submission" date="2020-08" db="EMBL/GenBank/DDBJ databases">
        <title>Genomic Encyclopedia of Type Strains, Phase IV (KMG-IV): sequencing the most valuable type-strain genomes for metagenomic binning, comparative biology and taxonomic classification.</title>
        <authorList>
            <person name="Goeker M."/>
        </authorList>
    </citation>
    <scope>NUCLEOTIDE SEQUENCE [LARGE SCALE GENOMIC DNA]</scope>
    <source>
        <strain evidence="9 10">DSM 22368</strain>
    </source>
</reference>
<evidence type="ECO:0000256" key="5">
    <source>
        <dbReference type="ARBA" id="ARBA00038894"/>
    </source>
</evidence>
<comment type="caution">
    <text evidence="9">The sequence shown here is derived from an EMBL/GenBank/DDBJ whole genome shotgun (WGS) entry which is preliminary data.</text>
</comment>
<evidence type="ECO:0000256" key="2">
    <source>
        <dbReference type="ARBA" id="ARBA00035880"/>
    </source>
</evidence>
<dbReference type="InterPro" id="IPR006683">
    <property type="entry name" value="Thioestr_dom"/>
</dbReference>
<evidence type="ECO:0000256" key="6">
    <source>
        <dbReference type="ARBA" id="ARBA00040062"/>
    </source>
</evidence>
<evidence type="ECO:0000259" key="8">
    <source>
        <dbReference type="Pfam" id="PF03061"/>
    </source>
</evidence>
<evidence type="ECO:0000256" key="3">
    <source>
        <dbReference type="ARBA" id="ARBA00036002"/>
    </source>
</evidence>
<comment type="catalytic activity">
    <reaction evidence="7">
        <text>a medium-chain fatty acyl-CoA + H2O = a medium-chain fatty acid + CoA + H(+)</text>
        <dbReference type="Rhea" id="RHEA:68184"/>
        <dbReference type="ChEBI" id="CHEBI:15377"/>
        <dbReference type="ChEBI" id="CHEBI:15378"/>
        <dbReference type="ChEBI" id="CHEBI:57287"/>
        <dbReference type="ChEBI" id="CHEBI:59558"/>
        <dbReference type="ChEBI" id="CHEBI:90546"/>
    </reaction>
</comment>
<dbReference type="SUPFAM" id="SSF54637">
    <property type="entry name" value="Thioesterase/thiol ester dehydrase-isomerase"/>
    <property type="match status" value="1"/>
</dbReference>
<comment type="catalytic activity">
    <reaction evidence="3">
        <text>a long-chain fatty acyl-CoA + H2O = a long-chain fatty acid + CoA + H(+)</text>
        <dbReference type="Rhea" id="RHEA:67680"/>
        <dbReference type="ChEBI" id="CHEBI:15377"/>
        <dbReference type="ChEBI" id="CHEBI:15378"/>
        <dbReference type="ChEBI" id="CHEBI:57287"/>
        <dbReference type="ChEBI" id="CHEBI:57560"/>
        <dbReference type="ChEBI" id="CHEBI:83139"/>
    </reaction>
</comment>
<evidence type="ECO:0000313" key="10">
    <source>
        <dbReference type="Proteomes" id="UP000528457"/>
    </source>
</evidence>
<gene>
    <name evidence="9" type="ORF">HNR48_003954</name>
</gene>
<dbReference type="EMBL" id="JACHHT010000004">
    <property type="protein sequence ID" value="MBB6523640.1"/>
    <property type="molecule type" value="Genomic_DNA"/>
</dbReference>
<dbReference type="NCBIfam" id="TIGR00369">
    <property type="entry name" value="unchar_dom_1"/>
    <property type="match status" value="1"/>
</dbReference>
<dbReference type="PANTHER" id="PTHR43240:SF20">
    <property type="entry name" value="MEDIUM_LONG-CHAIN ACYL-COA THIOESTERASE YIGI"/>
    <property type="match status" value="1"/>
</dbReference>
<evidence type="ECO:0000256" key="1">
    <source>
        <dbReference type="ARBA" id="ARBA00022801"/>
    </source>
</evidence>
<proteinExistence type="inferred from homology"/>
<dbReference type="InParanoid" id="A0A7X0JWQ3"/>
<evidence type="ECO:0000256" key="7">
    <source>
        <dbReference type="ARBA" id="ARBA00048062"/>
    </source>
</evidence>
<dbReference type="EC" id="3.1.2.20" evidence="5"/>
<evidence type="ECO:0000256" key="4">
    <source>
        <dbReference type="ARBA" id="ARBA00038381"/>
    </source>
</evidence>
<dbReference type="RefSeq" id="WP_166843349.1">
    <property type="nucleotide sequence ID" value="NZ_JAAONY010000004.1"/>
</dbReference>
<dbReference type="GO" id="GO:0047617">
    <property type="term" value="F:fatty acyl-CoA hydrolase activity"/>
    <property type="evidence" value="ECO:0007669"/>
    <property type="project" value="UniProtKB-EC"/>
</dbReference>
<dbReference type="Pfam" id="PF03061">
    <property type="entry name" value="4HBT"/>
    <property type="match status" value="1"/>
</dbReference>
<comment type="similarity">
    <text evidence="4">Belongs to the YigI thioesterase family.</text>
</comment>
<dbReference type="Proteomes" id="UP000528457">
    <property type="component" value="Unassembled WGS sequence"/>
</dbReference>
<sequence length="151" mass="16738">MSQTLNPAADDFQRLRDSFAQQTAMRTLGIEIHHIKSGEIELGMPYQTQLCQQHGFIHAGISTAALDSACGYAAFTLMPEDSGILTVEFKTSLLAPAQGEEFRFRGKVLRPGRQLYFSQGEAYALLQGEERLIATMSATLMCIQGREHIKN</sequence>
<name>A0A7X0JWQ3_9GAMM</name>
<keyword evidence="1" id="KW-0378">Hydrolase</keyword>
<dbReference type="CDD" id="cd03443">
    <property type="entry name" value="PaaI_thioesterase"/>
    <property type="match status" value="1"/>
</dbReference>
<dbReference type="Gene3D" id="3.10.129.10">
    <property type="entry name" value="Hotdog Thioesterase"/>
    <property type="match status" value="1"/>
</dbReference>
<feature type="domain" description="Thioesterase" evidence="8">
    <location>
        <begin position="54"/>
        <end position="123"/>
    </location>
</feature>
<dbReference type="InterPro" id="IPR029069">
    <property type="entry name" value="HotDog_dom_sf"/>
</dbReference>
<protein>
    <recommendedName>
        <fullName evidence="6">Medium/long-chain acyl-CoA thioesterase YigI</fullName>
        <ecNumber evidence="5">3.1.2.20</ecNumber>
    </recommendedName>
</protein>
<comment type="catalytic activity">
    <reaction evidence="2">
        <text>a fatty acyl-CoA + H2O = a fatty acid + CoA + H(+)</text>
        <dbReference type="Rhea" id="RHEA:16781"/>
        <dbReference type="ChEBI" id="CHEBI:15377"/>
        <dbReference type="ChEBI" id="CHEBI:15378"/>
        <dbReference type="ChEBI" id="CHEBI:28868"/>
        <dbReference type="ChEBI" id="CHEBI:57287"/>
        <dbReference type="ChEBI" id="CHEBI:77636"/>
        <dbReference type="EC" id="3.1.2.20"/>
    </reaction>
</comment>
<accession>A0A7X0JWQ3</accession>
<dbReference type="AlphaFoldDB" id="A0A7X0JWQ3"/>
<evidence type="ECO:0000313" key="9">
    <source>
        <dbReference type="EMBL" id="MBB6523640.1"/>
    </source>
</evidence>
<organism evidence="9 10">
    <name type="scientific">Pseudoteredinibacter isoporae</name>
    <dbReference type="NCBI Taxonomy" id="570281"/>
    <lineage>
        <taxon>Bacteria</taxon>
        <taxon>Pseudomonadati</taxon>
        <taxon>Pseudomonadota</taxon>
        <taxon>Gammaproteobacteria</taxon>
        <taxon>Cellvibrionales</taxon>
        <taxon>Cellvibrionaceae</taxon>
        <taxon>Pseudoteredinibacter</taxon>
    </lineage>
</organism>
<dbReference type="InterPro" id="IPR003736">
    <property type="entry name" value="PAAI_dom"/>
</dbReference>
<dbReference type="PANTHER" id="PTHR43240">
    <property type="entry name" value="1,4-DIHYDROXY-2-NAPHTHOYL-COA THIOESTERASE 1"/>
    <property type="match status" value="1"/>
</dbReference>
<keyword evidence="10" id="KW-1185">Reference proteome</keyword>